<comment type="similarity">
    <text evidence="3">Belongs to the CotF family.</text>
</comment>
<dbReference type="InterPro" id="IPR012347">
    <property type="entry name" value="Ferritin-like"/>
</dbReference>
<accession>M8DHJ3</accession>
<evidence type="ECO:0000256" key="2">
    <source>
        <dbReference type="ARBA" id="ARBA00024325"/>
    </source>
</evidence>
<dbReference type="GO" id="GO:0030435">
    <property type="term" value="P:sporulation resulting in formation of a cellular spore"/>
    <property type="evidence" value="ECO:0007669"/>
    <property type="project" value="UniProtKB-KW"/>
</dbReference>
<dbReference type="RefSeq" id="WP_003387843.1">
    <property type="nucleotide sequence ID" value="NZ_APBN01000003.1"/>
</dbReference>
<keyword evidence="6" id="KW-1185">Reference proteome</keyword>
<evidence type="ECO:0000313" key="5">
    <source>
        <dbReference type="EMBL" id="EMT52988.1"/>
    </source>
</evidence>
<gene>
    <name evidence="5" type="ORF">I532_09422</name>
</gene>
<dbReference type="InterPro" id="IPR012851">
    <property type="entry name" value="Spore_coat_CotF-like"/>
</dbReference>
<dbReference type="OrthoDB" id="2374504at2"/>
<feature type="compositionally biased region" description="Polar residues" evidence="4">
    <location>
        <begin position="196"/>
        <end position="206"/>
    </location>
</feature>
<dbReference type="EMBL" id="APBN01000003">
    <property type="protein sequence ID" value="EMT52988.1"/>
    <property type="molecule type" value="Genomic_DNA"/>
</dbReference>
<dbReference type="Gene3D" id="1.20.1260.10">
    <property type="match status" value="1"/>
</dbReference>
<feature type="region of interest" description="Disordered" evidence="4">
    <location>
        <begin position="193"/>
        <end position="248"/>
    </location>
</feature>
<dbReference type="PANTHER" id="PTHR39183">
    <property type="entry name" value="SPORE COAT PROTEIN F-LIKE PROTEIN YHCQ"/>
    <property type="match status" value="1"/>
</dbReference>
<dbReference type="Proteomes" id="UP000012081">
    <property type="component" value="Unassembled WGS sequence"/>
</dbReference>
<reference evidence="5 6" key="1">
    <citation type="submission" date="2013-03" db="EMBL/GenBank/DDBJ databases">
        <title>Assembly of a new bacterial strain Brevibacillus borstelensis AK1.</title>
        <authorList>
            <person name="Rajan I."/>
            <person name="PoliReddy D."/>
            <person name="Sugumar T."/>
            <person name="Rathinam K."/>
            <person name="Alqarawi S."/>
            <person name="Khalil A.B."/>
            <person name="Sivakumar N."/>
        </authorList>
    </citation>
    <scope>NUCLEOTIDE SEQUENCE [LARGE SCALE GENOMIC DNA]</scope>
    <source>
        <strain evidence="5 6">AK1</strain>
    </source>
</reference>
<feature type="region of interest" description="Disordered" evidence="4">
    <location>
        <begin position="273"/>
        <end position="315"/>
    </location>
</feature>
<name>M8DHJ3_9BACL</name>
<feature type="compositionally biased region" description="Polar residues" evidence="4">
    <location>
        <begin position="289"/>
        <end position="299"/>
    </location>
</feature>
<feature type="compositionally biased region" description="Polar residues" evidence="4">
    <location>
        <begin position="232"/>
        <end position="248"/>
    </location>
</feature>
<evidence type="ECO:0000256" key="4">
    <source>
        <dbReference type="SAM" id="MobiDB-lite"/>
    </source>
</evidence>
<dbReference type="Pfam" id="PF07875">
    <property type="entry name" value="Coat_F"/>
    <property type="match status" value="1"/>
</dbReference>
<proteinExistence type="inferred from homology"/>
<dbReference type="PANTHER" id="PTHR39183:SF1">
    <property type="entry name" value="SPORE COAT PROTEIN F-LIKE PROTEIN YHCQ"/>
    <property type="match status" value="1"/>
</dbReference>
<dbReference type="STRING" id="1300222.I532_09422"/>
<sequence length="315" mass="33956">MQPHAYGAHEVMELHEVLNEAVNAINTAQLYAPYVRDPELSHLLGHQLQFMQNEYNSMVHTVHGLGAGEALPYRPASAIAAAHAVMGTMQSGQMPQMYPQTYPQTQQPNVHPNQMDDRDVSSAMLGLHKSGATCKMAAALEAAHPQLRNMLLQSAVNCANQAYEMWGYMQRKGYYPFLTMQPTANAQLLRGYQPASEGSQGAGQQVTPPPAAMPSPHNGTVITNAVEPEGPASQQTSAISGVSYSSPTLQRPANASQIFSSPTYRQEHYGVSEETQVAADAEGTLTAEAYSSLSQPTDNRQGRSRKKGASDSTIG</sequence>
<keyword evidence="1" id="KW-0749">Sporulation</keyword>
<dbReference type="AlphaFoldDB" id="M8DHJ3"/>
<protein>
    <submittedName>
        <fullName evidence="5">Coat F domain-containing protein</fullName>
    </submittedName>
</protein>
<evidence type="ECO:0000256" key="3">
    <source>
        <dbReference type="ARBA" id="ARBA00024344"/>
    </source>
</evidence>
<comment type="subcellular location">
    <subcellularLocation>
        <location evidence="2">Spore coat</location>
    </subcellularLocation>
</comment>
<evidence type="ECO:0000313" key="6">
    <source>
        <dbReference type="Proteomes" id="UP000012081"/>
    </source>
</evidence>
<dbReference type="PATRIC" id="fig|1300222.3.peg.1943"/>
<comment type="caution">
    <text evidence="5">The sequence shown here is derived from an EMBL/GenBank/DDBJ whole genome shotgun (WGS) entry which is preliminary data.</text>
</comment>
<evidence type="ECO:0000256" key="1">
    <source>
        <dbReference type="ARBA" id="ARBA00022969"/>
    </source>
</evidence>
<organism evidence="5 6">
    <name type="scientific">Brevibacillus borstelensis AK1</name>
    <dbReference type="NCBI Taxonomy" id="1300222"/>
    <lineage>
        <taxon>Bacteria</taxon>
        <taxon>Bacillati</taxon>
        <taxon>Bacillota</taxon>
        <taxon>Bacilli</taxon>
        <taxon>Bacillales</taxon>
        <taxon>Paenibacillaceae</taxon>
        <taxon>Brevibacillus</taxon>
    </lineage>
</organism>